<evidence type="ECO:0000313" key="3">
    <source>
        <dbReference type="Proteomes" id="UP000289775"/>
    </source>
</evidence>
<dbReference type="InterPro" id="IPR011044">
    <property type="entry name" value="Quino_amine_DH_bsu"/>
</dbReference>
<dbReference type="PROSITE" id="PS51257">
    <property type="entry name" value="PROKAR_LIPOPROTEIN"/>
    <property type="match status" value="1"/>
</dbReference>
<accession>A0A444WG63</accession>
<proteinExistence type="predicted"/>
<evidence type="ECO:0000256" key="1">
    <source>
        <dbReference type="SAM" id="SignalP"/>
    </source>
</evidence>
<dbReference type="SUPFAM" id="SSF101898">
    <property type="entry name" value="NHL repeat"/>
    <property type="match status" value="1"/>
</dbReference>
<organism evidence="2 3">
    <name type="scientific">Flavobacterium beibuense</name>
    <dbReference type="NCBI Taxonomy" id="657326"/>
    <lineage>
        <taxon>Bacteria</taxon>
        <taxon>Pseudomonadati</taxon>
        <taxon>Bacteroidota</taxon>
        <taxon>Flavobacteriia</taxon>
        <taxon>Flavobacteriales</taxon>
        <taxon>Flavobacteriaceae</taxon>
        <taxon>Flavobacterium</taxon>
    </lineage>
</organism>
<dbReference type="InterPro" id="IPR015943">
    <property type="entry name" value="WD40/YVTN_repeat-like_dom_sf"/>
</dbReference>
<dbReference type="OrthoDB" id="814028at2"/>
<reference evidence="2 3" key="1">
    <citation type="submission" date="2014-12" db="EMBL/GenBank/DDBJ databases">
        <title>Genome sequence of Flavobacterium beibuense RSKm HC5.</title>
        <authorList>
            <person name="Kim J.F."/>
            <person name="Song J.Y."/>
            <person name="Kwak M.-J."/>
            <person name="Lee S.-W."/>
        </authorList>
    </citation>
    <scope>NUCLEOTIDE SEQUENCE [LARGE SCALE GENOMIC DNA]</scope>
    <source>
        <strain evidence="2 3">RSKm HC5</strain>
    </source>
</reference>
<protein>
    <submittedName>
        <fullName evidence="2">LVIVD repeat protein</fullName>
    </submittedName>
</protein>
<evidence type="ECO:0000313" key="2">
    <source>
        <dbReference type="EMBL" id="RYJ44843.1"/>
    </source>
</evidence>
<keyword evidence="1" id="KW-0732">Signal</keyword>
<sequence length="547" mass="58055">MKINFMRFGALLGAVLLMISCNNDDDTINNNNVQEKIILNTDSSTLNNRIKFDNSGVLDINLPFAGRDNDPVAGNFPLELVAEINPPVYQGLTLKATHVAINGNYAYVSYNMQGEAYAGAIDVIDITNPNVPQLVMQAILPNTDVSSVSYDNGVLYIAGAASIDAYQDLDSPAFVAAMTLSNGLLTTNYTQTTLTGNVGTSVTSSGNKYFAVSGDNGELTQLNKSTHQVEMAIPVSDLRAVAYNSNKVVILSGTQGIKVYNANNLNQQNTFATSQDVADAKRTIDFLSNNSLLVSEGYNGLGVYNMNSGNKTQTVTVPTSVEGVDPSDITTNAVSVNDDKVYISNGGAGLYIYQNGSGNQGLDIMGSINLGSSCNYVISKDKYIFAAMGNGGLKIVHILSNVQTIDCTDFPTYNGSAWLNVNSNQTKEYQGSASIQGANINSNSNLTFCGSLAVSQGLNVNSNGTFYMKGSLAQGQANNPWLSLNVNSNAVFRVEGSVVIYGNLVLNSNSTIEFVGSGSSITIYGNVTKGSNVTITGTYTDTFNKLN</sequence>
<comment type="caution">
    <text evidence="2">The sequence shown here is derived from an EMBL/GenBank/DDBJ whole genome shotgun (WGS) entry which is preliminary data.</text>
</comment>
<dbReference type="AlphaFoldDB" id="A0A444WG63"/>
<feature type="chain" id="PRO_5019418775" evidence="1">
    <location>
        <begin position="25"/>
        <end position="547"/>
    </location>
</feature>
<gene>
    <name evidence="2" type="ORF">NU09_0477</name>
</gene>
<dbReference type="EMBL" id="JUIW01000002">
    <property type="protein sequence ID" value="RYJ44843.1"/>
    <property type="molecule type" value="Genomic_DNA"/>
</dbReference>
<dbReference type="SUPFAM" id="SSF50969">
    <property type="entry name" value="YVTN repeat-like/Quinoprotein amine dehydrogenase"/>
    <property type="match status" value="1"/>
</dbReference>
<dbReference type="RefSeq" id="WP_129749658.1">
    <property type="nucleotide sequence ID" value="NZ_JUIW01000002.1"/>
</dbReference>
<keyword evidence="3" id="KW-1185">Reference proteome</keyword>
<dbReference type="Gene3D" id="2.130.10.10">
    <property type="entry name" value="YVTN repeat-like/Quinoprotein amine dehydrogenase"/>
    <property type="match status" value="1"/>
</dbReference>
<name>A0A444WG63_9FLAO</name>
<dbReference type="Proteomes" id="UP000289775">
    <property type="component" value="Unassembled WGS sequence"/>
</dbReference>
<feature type="signal peptide" evidence="1">
    <location>
        <begin position="1"/>
        <end position="24"/>
    </location>
</feature>